<reference evidence="2 3" key="1">
    <citation type="journal article" date="2016" name="Nat. Commun.">
        <title>Thousands of microbial genomes shed light on interconnected biogeochemical processes in an aquifer system.</title>
        <authorList>
            <person name="Anantharaman K."/>
            <person name="Brown C.T."/>
            <person name="Hug L.A."/>
            <person name="Sharon I."/>
            <person name="Castelle C.J."/>
            <person name="Probst A.J."/>
            <person name="Thomas B.C."/>
            <person name="Singh A."/>
            <person name="Wilkins M.J."/>
            <person name="Karaoz U."/>
            <person name="Brodie E.L."/>
            <person name="Williams K.H."/>
            <person name="Hubbard S.S."/>
            <person name="Banfield J.F."/>
        </authorList>
    </citation>
    <scope>NUCLEOTIDE SEQUENCE [LARGE SCALE GENOMIC DNA]</scope>
</reference>
<dbReference type="Proteomes" id="UP000179233">
    <property type="component" value="Unassembled WGS sequence"/>
</dbReference>
<name>A0A1G1VU23_9BACT</name>
<evidence type="ECO:0000256" key="1">
    <source>
        <dbReference type="SAM" id="Phobius"/>
    </source>
</evidence>
<gene>
    <name evidence="2" type="ORF">A2786_05410</name>
</gene>
<evidence type="ECO:0000313" key="3">
    <source>
        <dbReference type="Proteomes" id="UP000179233"/>
    </source>
</evidence>
<sequence length="280" mass="31643">MLILDKRNRLFGKIHVLFIAIPTLVFLSVLAFVFLFGRPGLYLTVRIKAGPGNWWWVTPRPPDWYTSSITVGDFETDSLGRTIARIEDVRVYESGGVNKDVYLRAKLKVSYNPLNKKYKYKGQPVQIGSPITLELSKTLLSGNIIDMEGENVPYVDDILVEKLVAVRIVNAWDWEYDAIQIGEKMTDGAGNIIAEIMSKSLAPPSFSSARILRRELRLLTNPSQYDVTVLLKVKARKVGEIFVFREEQHLKVGKSLWAFFPSYDIADVPIIAISDPQIAP</sequence>
<accession>A0A1G1VU23</accession>
<proteinExistence type="predicted"/>
<dbReference type="AlphaFoldDB" id="A0A1G1VU23"/>
<keyword evidence="1" id="KW-0472">Membrane</keyword>
<dbReference type="EMBL" id="MHCJ01000003">
    <property type="protein sequence ID" value="OGY18898.1"/>
    <property type="molecule type" value="Genomic_DNA"/>
</dbReference>
<keyword evidence="1" id="KW-1133">Transmembrane helix</keyword>
<organism evidence="2 3">
    <name type="scientific">Candidatus Chisholmbacteria bacterium RIFCSPHIGHO2_01_FULL_52_32</name>
    <dbReference type="NCBI Taxonomy" id="1797591"/>
    <lineage>
        <taxon>Bacteria</taxon>
        <taxon>Candidatus Chisholmiibacteriota</taxon>
    </lineage>
</organism>
<protein>
    <submittedName>
        <fullName evidence="2">Uncharacterized protein</fullName>
    </submittedName>
</protein>
<comment type="caution">
    <text evidence="2">The sequence shown here is derived from an EMBL/GenBank/DDBJ whole genome shotgun (WGS) entry which is preliminary data.</text>
</comment>
<evidence type="ECO:0000313" key="2">
    <source>
        <dbReference type="EMBL" id="OGY18898.1"/>
    </source>
</evidence>
<feature type="transmembrane region" description="Helical" evidence="1">
    <location>
        <begin position="14"/>
        <end position="36"/>
    </location>
</feature>
<keyword evidence="1" id="KW-0812">Transmembrane</keyword>